<accession>A0AAU8GB57</accession>
<dbReference type="GO" id="GO:0016740">
    <property type="term" value="F:transferase activity"/>
    <property type="evidence" value="ECO:0007669"/>
    <property type="project" value="UniProtKB-KW"/>
</dbReference>
<organism evidence="4">
    <name type="scientific">Dehalogenimonas sp. 4OHTPN</name>
    <dbReference type="NCBI Taxonomy" id="3166643"/>
    <lineage>
        <taxon>Bacteria</taxon>
        <taxon>Bacillati</taxon>
        <taxon>Chloroflexota</taxon>
        <taxon>Dehalococcoidia</taxon>
        <taxon>Dehalococcoidales</taxon>
        <taxon>Dehalococcoidaceae</taxon>
        <taxon>Dehalogenimonas</taxon>
    </lineage>
</organism>
<name>A0AAU8GB57_9CHLR</name>
<protein>
    <submittedName>
        <fullName evidence="4">Cysteine synthase family protein</fullName>
        <ecNumber evidence="4">2.5.1.-</ecNumber>
    </submittedName>
</protein>
<proteinExistence type="predicted"/>
<dbReference type="InterPro" id="IPR036052">
    <property type="entry name" value="TrpB-like_PALP_sf"/>
</dbReference>
<dbReference type="PANTHER" id="PTHR10314">
    <property type="entry name" value="CYSTATHIONINE BETA-SYNTHASE"/>
    <property type="match status" value="1"/>
</dbReference>
<dbReference type="Pfam" id="PF00291">
    <property type="entry name" value="PALP"/>
    <property type="match status" value="1"/>
</dbReference>
<sequence length="335" mass="36751">MNNLSDTLIKIEKEKTDHQLRVYSNIIELIASEDNPTPLVRLNHLCPNPDFEIYLKMERYNPFGSIKDRIALEMLRDLKHEGKTVIEPSSGNTGLAIAAIANTLGIAVEIAVPRGIPEDKKLMLRLLGAKLWEADDALCPRFPSEGARGLVDAILRSPATREGYVSPNQYENELNVRAHYQNTGPEIWRQTEGELTHFFAGFGTCGTISGVGKYLKERNPDIKIVGIEPASSDHKLPGLKRITGLPPDLVPKILDEGVIDGREEVTDDEAYGTAVAIARKEGILVGPTTGAILAVALRYATTGAGIAVVISPDDAFKYGRFYADYLDRQENTNGN</sequence>
<evidence type="ECO:0000313" key="4">
    <source>
        <dbReference type="EMBL" id="XCH34010.1"/>
    </source>
</evidence>
<dbReference type="Gene3D" id="3.40.50.1100">
    <property type="match status" value="2"/>
</dbReference>
<reference evidence="4" key="1">
    <citation type="submission" date="2024-06" db="EMBL/GenBank/DDBJ databases">
        <title>A Novel Isolate, Dehalogenimonas sp. Strain 4OHTPN, Dechlorinates Aromatic 4 Hydroxy chlorothalonil by a Novel Reductive Dehalogenase.</title>
        <authorList>
            <person name="Liu G."/>
        </authorList>
    </citation>
    <scope>NUCLEOTIDE SEQUENCE</scope>
    <source>
        <strain evidence="4">4OHTPN</strain>
    </source>
</reference>
<dbReference type="GO" id="GO:1901605">
    <property type="term" value="P:alpha-amino acid metabolic process"/>
    <property type="evidence" value="ECO:0007669"/>
    <property type="project" value="UniProtKB-ARBA"/>
</dbReference>
<keyword evidence="4" id="KW-0808">Transferase</keyword>
<keyword evidence="2" id="KW-0663">Pyridoxal phosphate</keyword>
<evidence type="ECO:0000259" key="3">
    <source>
        <dbReference type="Pfam" id="PF00291"/>
    </source>
</evidence>
<dbReference type="EC" id="2.5.1.-" evidence="4"/>
<evidence type="ECO:0000256" key="1">
    <source>
        <dbReference type="ARBA" id="ARBA00001933"/>
    </source>
</evidence>
<gene>
    <name evidence="4" type="ORF">ABV300_03785</name>
</gene>
<comment type="cofactor">
    <cofactor evidence="1">
        <name>pyridoxal 5'-phosphate</name>
        <dbReference type="ChEBI" id="CHEBI:597326"/>
    </cofactor>
</comment>
<evidence type="ECO:0000256" key="2">
    <source>
        <dbReference type="ARBA" id="ARBA00022898"/>
    </source>
</evidence>
<feature type="domain" description="Tryptophan synthase beta chain-like PALP" evidence="3">
    <location>
        <begin position="35"/>
        <end position="302"/>
    </location>
</feature>
<dbReference type="CDD" id="cd01561">
    <property type="entry name" value="CBS_like"/>
    <property type="match status" value="1"/>
</dbReference>
<dbReference type="EMBL" id="CP159307">
    <property type="protein sequence ID" value="XCH34010.1"/>
    <property type="molecule type" value="Genomic_DNA"/>
</dbReference>
<dbReference type="RefSeq" id="WP_353715198.1">
    <property type="nucleotide sequence ID" value="NZ_CP159307.1"/>
</dbReference>
<dbReference type="InterPro" id="IPR001926">
    <property type="entry name" value="TrpB-like_PALP"/>
</dbReference>
<dbReference type="SUPFAM" id="SSF53686">
    <property type="entry name" value="Tryptophan synthase beta subunit-like PLP-dependent enzymes"/>
    <property type="match status" value="1"/>
</dbReference>
<dbReference type="InterPro" id="IPR050214">
    <property type="entry name" value="Cys_Synth/Cystath_Beta-Synth"/>
</dbReference>
<dbReference type="AlphaFoldDB" id="A0AAU8GB57"/>